<organism evidence="1 2">
    <name type="scientific">Rhizobium rhizogenes (strain K84 / ATCC BAA-868)</name>
    <name type="common">Agrobacterium radiobacter</name>
    <dbReference type="NCBI Taxonomy" id="311403"/>
    <lineage>
        <taxon>Bacteria</taxon>
        <taxon>Pseudomonadati</taxon>
        <taxon>Pseudomonadota</taxon>
        <taxon>Alphaproteobacteria</taxon>
        <taxon>Hyphomicrobiales</taxon>
        <taxon>Rhizobiaceae</taxon>
        <taxon>Rhizobium/Agrobacterium group</taxon>
        <taxon>Rhizobium</taxon>
    </lineage>
</organism>
<accession>B9JNH1</accession>
<dbReference type="STRING" id="311403.Arad_7645"/>
<dbReference type="Proteomes" id="UP000001600">
    <property type="component" value="Chromosome 2"/>
</dbReference>
<sequence length="80" mass="8914">MSASPSTGRWHQIDPTLPLILATGASGKKLPASIYVEQDIARPRRASPSDIPYAMRSFPGATSCENNFYKITRQQKDWSF</sequence>
<dbReference type="AlphaFoldDB" id="B9JNH1"/>
<protein>
    <submittedName>
        <fullName evidence="1">Uncharacterized protein</fullName>
    </submittedName>
</protein>
<evidence type="ECO:0000313" key="2">
    <source>
        <dbReference type="Proteomes" id="UP000001600"/>
    </source>
</evidence>
<dbReference type="KEGG" id="ara:Arad_7645"/>
<reference evidence="1 2" key="1">
    <citation type="journal article" date="2009" name="J. Bacteriol.">
        <title>Genome sequences of three Agrobacterium biovars help elucidate the evolution of multichromosome genomes in bacteria.</title>
        <authorList>
            <person name="Slater S.C."/>
            <person name="Goldman B.S."/>
            <person name="Goodner B."/>
            <person name="Setubal J.C."/>
            <person name="Farrand S.K."/>
            <person name="Nester E.W."/>
            <person name="Burr T.J."/>
            <person name="Banta L."/>
            <person name="Dickerman A.W."/>
            <person name="Paulsen I."/>
            <person name="Otten L."/>
            <person name="Suen G."/>
            <person name="Welch R."/>
            <person name="Almeida N.F."/>
            <person name="Arnold F."/>
            <person name="Burton O.T."/>
            <person name="Du Z."/>
            <person name="Ewing A."/>
            <person name="Godsy E."/>
            <person name="Heisel S."/>
            <person name="Houmiel K.L."/>
            <person name="Jhaveri J."/>
            <person name="Lu J."/>
            <person name="Miller N.M."/>
            <person name="Norton S."/>
            <person name="Chen Q."/>
            <person name="Phoolcharoen W."/>
            <person name="Ohlin V."/>
            <person name="Ondrusek D."/>
            <person name="Pride N."/>
            <person name="Stricklin S.L."/>
            <person name="Sun J."/>
            <person name="Wheeler C."/>
            <person name="Wilson L."/>
            <person name="Zhu H."/>
            <person name="Wood D.W."/>
        </authorList>
    </citation>
    <scope>NUCLEOTIDE SEQUENCE [LARGE SCALE GENOMIC DNA]</scope>
    <source>
        <strain evidence="2">K84 / ATCC BAA-868</strain>
    </source>
</reference>
<proteinExistence type="predicted"/>
<evidence type="ECO:0000313" key="1">
    <source>
        <dbReference type="EMBL" id="ACM29102.1"/>
    </source>
</evidence>
<dbReference type="HOGENOM" id="CLU_2581912_0_0_5"/>
<gene>
    <name evidence="1" type="ordered locus">Arad_7645</name>
</gene>
<name>B9JNH1_RHIR8</name>
<dbReference type="EMBL" id="CP000629">
    <property type="protein sequence ID" value="ACM29102.1"/>
    <property type="molecule type" value="Genomic_DNA"/>
</dbReference>